<keyword evidence="1" id="KW-0676">Redox-active center</keyword>
<dbReference type="PROSITE" id="PS51352">
    <property type="entry name" value="THIOREDOXIN_2"/>
    <property type="match status" value="1"/>
</dbReference>
<evidence type="ECO:0000313" key="5">
    <source>
        <dbReference type="Proteomes" id="UP000248079"/>
    </source>
</evidence>
<dbReference type="Gene3D" id="3.40.30.10">
    <property type="entry name" value="Glutaredoxin"/>
    <property type="match status" value="1"/>
</dbReference>
<evidence type="ECO:0000259" key="3">
    <source>
        <dbReference type="PROSITE" id="PS51352"/>
    </source>
</evidence>
<dbReference type="InterPro" id="IPR013766">
    <property type="entry name" value="Thioredoxin_domain"/>
</dbReference>
<dbReference type="SUPFAM" id="SSF52833">
    <property type="entry name" value="Thioredoxin-like"/>
    <property type="match status" value="1"/>
</dbReference>
<organism evidence="4 5">
    <name type="scientific">Marinifilum breve</name>
    <dbReference type="NCBI Taxonomy" id="2184082"/>
    <lineage>
        <taxon>Bacteria</taxon>
        <taxon>Pseudomonadati</taxon>
        <taxon>Bacteroidota</taxon>
        <taxon>Bacteroidia</taxon>
        <taxon>Marinilabiliales</taxon>
        <taxon>Marinifilaceae</taxon>
    </lineage>
</organism>
<keyword evidence="5" id="KW-1185">Reference proteome</keyword>
<keyword evidence="2" id="KW-0732">Signal</keyword>
<sequence length="446" mass="50516">MNLKTIKNLISIILVFGLTSIASAQSSISSYDDALKLAQEKNQNILLFFTASWCTPCKQMKKEVFTDPEVSEKILAQHILVYCDIDSPEGRELKVRYNIDKGVPVLVIVNSKEEILMRKDGGMDKADLSQFISNSTKQSQKENGLKAGIKDARYITILYGLNDSLEREAMKSILDAPKVKNKISERKFITSDFNLGETKYAKWLKKSKKDNISPIIFVQDKYKKYLARHAGRINESEMIRLLELDTATMDLSKYKSLITMKEHGAAYKFIGKMLSCEWRPGISVGINSMKLNNSAFDHSKTGYELGFIMDYTPKKLEGKFVFQSGFIFNSIGGHSKELSKDIRLNYLEVPLRFNYKIFNHKIVGCPQPVRASFAPYCAYRIGGKNTGELSHLRNWDYGIKTGLNIAFGTWDAFLGYQHGLADLSSSSNMDFSNRGFFFSTTMVFGK</sequence>
<dbReference type="OrthoDB" id="981626at2"/>
<dbReference type="Pfam" id="PF13568">
    <property type="entry name" value="OMP_b-brl_2"/>
    <property type="match status" value="1"/>
</dbReference>
<dbReference type="RefSeq" id="WP_110360065.1">
    <property type="nucleotide sequence ID" value="NZ_QFLI01000002.1"/>
</dbReference>
<reference evidence="4 5" key="1">
    <citation type="submission" date="2018-05" db="EMBL/GenBank/DDBJ databases">
        <title>Marinifilum breve JC075T sp. nov., a marine bacterium isolated from Yongle Blue Hole in the South China Sea.</title>
        <authorList>
            <person name="Fu T."/>
        </authorList>
    </citation>
    <scope>NUCLEOTIDE SEQUENCE [LARGE SCALE GENOMIC DNA]</scope>
    <source>
        <strain evidence="4 5">JC075</strain>
    </source>
</reference>
<feature type="domain" description="Thioredoxin" evidence="3">
    <location>
        <begin position="7"/>
        <end position="137"/>
    </location>
</feature>
<dbReference type="InterPro" id="IPR017937">
    <property type="entry name" value="Thioredoxin_CS"/>
</dbReference>
<name>A0A2V4A0Z8_9BACT</name>
<dbReference type="PROSITE" id="PS00194">
    <property type="entry name" value="THIOREDOXIN_1"/>
    <property type="match status" value="1"/>
</dbReference>
<dbReference type="Proteomes" id="UP000248079">
    <property type="component" value="Unassembled WGS sequence"/>
</dbReference>
<dbReference type="InterPro" id="IPR025665">
    <property type="entry name" value="Beta-barrel_OMP_2"/>
</dbReference>
<evidence type="ECO:0000313" key="4">
    <source>
        <dbReference type="EMBL" id="PXY02432.1"/>
    </source>
</evidence>
<protein>
    <recommendedName>
        <fullName evidence="3">Thioredoxin domain-containing protein</fullName>
    </recommendedName>
</protein>
<proteinExistence type="predicted"/>
<dbReference type="Pfam" id="PF13899">
    <property type="entry name" value="Thioredoxin_7"/>
    <property type="match status" value="1"/>
</dbReference>
<dbReference type="EMBL" id="QFLI01000002">
    <property type="protein sequence ID" value="PXY02432.1"/>
    <property type="molecule type" value="Genomic_DNA"/>
</dbReference>
<feature type="signal peptide" evidence="2">
    <location>
        <begin position="1"/>
        <end position="24"/>
    </location>
</feature>
<accession>A0A2V4A0Z8</accession>
<dbReference type="InterPro" id="IPR036249">
    <property type="entry name" value="Thioredoxin-like_sf"/>
</dbReference>
<evidence type="ECO:0000256" key="1">
    <source>
        <dbReference type="ARBA" id="ARBA00023284"/>
    </source>
</evidence>
<comment type="caution">
    <text evidence="4">The sequence shown here is derived from an EMBL/GenBank/DDBJ whole genome shotgun (WGS) entry which is preliminary data.</text>
</comment>
<gene>
    <name evidence="4" type="ORF">DF185_07220</name>
</gene>
<evidence type="ECO:0000256" key="2">
    <source>
        <dbReference type="SAM" id="SignalP"/>
    </source>
</evidence>
<dbReference type="AlphaFoldDB" id="A0A2V4A0Z8"/>
<feature type="chain" id="PRO_5016063935" description="Thioredoxin domain-containing protein" evidence="2">
    <location>
        <begin position="25"/>
        <end position="446"/>
    </location>
</feature>